<dbReference type="AlphaFoldDB" id="A0A645C710"/>
<proteinExistence type="predicted"/>
<gene>
    <name evidence="1" type="ORF">SDC9_120345</name>
</gene>
<sequence length="144" mass="16228">MALCEIAGIRGRIVMHVIGGHVTTELHVDGHWGYVDPRMGVYFLNADGKLASLRELCADPGLPDRQSEAVKHDVVGYETWANRRTRSAVYFSPAEVNLFEYYSLNDAARYDYHQVPRSAADAAGLREINREYSKIITEISEQAR</sequence>
<reference evidence="1" key="1">
    <citation type="submission" date="2019-08" db="EMBL/GenBank/DDBJ databases">
        <authorList>
            <person name="Kucharzyk K."/>
            <person name="Murdoch R.W."/>
            <person name="Higgins S."/>
            <person name="Loffler F."/>
        </authorList>
    </citation>
    <scope>NUCLEOTIDE SEQUENCE</scope>
</reference>
<evidence type="ECO:0000313" key="1">
    <source>
        <dbReference type="EMBL" id="MPM73365.1"/>
    </source>
</evidence>
<dbReference type="EMBL" id="VSSQ01025315">
    <property type="protein sequence ID" value="MPM73365.1"/>
    <property type="molecule type" value="Genomic_DNA"/>
</dbReference>
<accession>A0A645C710</accession>
<comment type="caution">
    <text evidence="1">The sequence shown here is derived from an EMBL/GenBank/DDBJ whole genome shotgun (WGS) entry which is preliminary data.</text>
</comment>
<name>A0A645C710_9ZZZZ</name>
<organism evidence="1">
    <name type="scientific">bioreactor metagenome</name>
    <dbReference type="NCBI Taxonomy" id="1076179"/>
    <lineage>
        <taxon>unclassified sequences</taxon>
        <taxon>metagenomes</taxon>
        <taxon>ecological metagenomes</taxon>
    </lineage>
</organism>
<protein>
    <submittedName>
        <fullName evidence="1">Uncharacterized protein</fullName>
    </submittedName>
</protein>